<dbReference type="InterPro" id="IPR029062">
    <property type="entry name" value="Class_I_gatase-like"/>
</dbReference>
<dbReference type="PANTHER" id="PTHR43130">
    <property type="entry name" value="ARAC-FAMILY TRANSCRIPTIONAL REGULATOR"/>
    <property type="match status" value="1"/>
</dbReference>
<feature type="domain" description="DJ-1/PfpI" evidence="2">
    <location>
        <begin position="178"/>
        <end position="303"/>
    </location>
</feature>
<feature type="region of interest" description="Disordered" evidence="1">
    <location>
        <begin position="27"/>
        <end position="104"/>
    </location>
</feature>
<dbReference type="SUPFAM" id="SSF52317">
    <property type="entry name" value="Class I glutamine amidotransferase-like"/>
    <property type="match status" value="1"/>
</dbReference>
<dbReference type="AlphaFoldDB" id="A0A9Q9UBI8"/>
<sequence length="370" mass="41384">MPYVWNPEALEKLEVSSWDEVRARGEKGLAMKEARERTKRQAKVEKVPLGHRTSENETPSTSGWKAINIHEKESAPGQNIQSKENAKKRKHEDKAQGADAKRPRLIRASSIPMSSKQLRIGVFMPSSVQLLDLATVDVLASMSKEYLRLLPLPAHISEIAPSTEITYITSPKLFPTVSLTADLSVRASHTYEDDDVGPGKLDIIVVPGTDPADDFEEASTKWLRDHFNTRGVDVLCVCTGVYLCGAAGILDSRQVSGPRGLQDELIRKYPNAHFVGEEYRWIQDGNLWSSGGITNGNDLMAAYAQAQNKYWPKSISKLGAMLVDVGDRPQMYHQSQRKFFTVFAWQVIQSWFFSLVPFGKGLFRANNDFS</sequence>
<accession>A0A9Q9UBI8</accession>
<feature type="compositionally biased region" description="Basic and acidic residues" evidence="1">
    <location>
        <begin position="27"/>
        <end position="36"/>
    </location>
</feature>
<organism evidence="3 4">
    <name type="scientific">Fusarium fujikuroi</name>
    <name type="common">Bakanae and foot rot disease fungus</name>
    <name type="synonym">Gibberella fujikuroi</name>
    <dbReference type="NCBI Taxonomy" id="5127"/>
    <lineage>
        <taxon>Eukaryota</taxon>
        <taxon>Fungi</taxon>
        <taxon>Dikarya</taxon>
        <taxon>Ascomycota</taxon>
        <taxon>Pezizomycotina</taxon>
        <taxon>Sordariomycetes</taxon>
        <taxon>Hypocreomycetidae</taxon>
        <taxon>Hypocreales</taxon>
        <taxon>Nectriaceae</taxon>
        <taxon>Fusarium</taxon>
        <taxon>Fusarium fujikuroi species complex</taxon>
    </lineage>
</organism>
<dbReference type="InterPro" id="IPR002818">
    <property type="entry name" value="DJ-1/PfpI"/>
</dbReference>
<evidence type="ECO:0000313" key="4">
    <source>
        <dbReference type="Proteomes" id="UP000760494"/>
    </source>
</evidence>
<dbReference type="EMBL" id="CABFJX010000367">
    <property type="protein sequence ID" value="VTT72979.1"/>
    <property type="molecule type" value="Genomic_DNA"/>
</dbReference>
<evidence type="ECO:0000256" key="1">
    <source>
        <dbReference type="SAM" id="MobiDB-lite"/>
    </source>
</evidence>
<evidence type="ECO:0000259" key="2">
    <source>
        <dbReference type="Pfam" id="PF01965"/>
    </source>
</evidence>
<proteinExistence type="predicted"/>
<dbReference type="Pfam" id="PF01965">
    <property type="entry name" value="DJ-1_PfpI"/>
    <property type="match status" value="1"/>
</dbReference>
<name>A0A9Q9UBI8_FUSFU</name>
<dbReference type="Proteomes" id="UP000760494">
    <property type="component" value="Unassembled WGS sequence"/>
</dbReference>
<protein>
    <recommendedName>
        <fullName evidence="2">DJ-1/PfpI domain-containing protein</fullName>
    </recommendedName>
</protein>
<feature type="compositionally biased region" description="Basic and acidic residues" evidence="1">
    <location>
        <begin position="42"/>
        <end position="55"/>
    </location>
</feature>
<dbReference type="InterPro" id="IPR052158">
    <property type="entry name" value="INH-QAR"/>
</dbReference>
<dbReference type="PANTHER" id="PTHR43130:SF7">
    <property type="entry name" value="DJ-1_PFPI DOMAIN-CONTAINING PROTEIN"/>
    <property type="match status" value="1"/>
</dbReference>
<reference evidence="3" key="1">
    <citation type="submission" date="2019-05" db="EMBL/GenBank/DDBJ databases">
        <authorList>
            <person name="Piombo E."/>
        </authorList>
    </citation>
    <scope>NUCLEOTIDE SEQUENCE</scope>
    <source>
        <strain evidence="3">C2S</strain>
    </source>
</reference>
<feature type="compositionally biased region" description="Basic and acidic residues" evidence="1">
    <location>
        <begin position="92"/>
        <end position="102"/>
    </location>
</feature>
<gene>
    <name evidence="3" type="ORF">C2S_8817</name>
</gene>
<comment type="caution">
    <text evidence="3">The sequence shown here is derived from an EMBL/GenBank/DDBJ whole genome shotgun (WGS) entry which is preliminary data.</text>
</comment>
<dbReference type="Gene3D" id="3.40.50.880">
    <property type="match status" value="1"/>
</dbReference>
<evidence type="ECO:0000313" key="3">
    <source>
        <dbReference type="EMBL" id="VTT72979.1"/>
    </source>
</evidence>